<keyword evidence="2" id="KW-1185">Reference proteome</keyword>
<protein>
    <submittedName>
        <fullName evidence="1">Uncharacterized protein</fullName>
    </submittedName>
</protein>
<name>A0A0C3QUC8_9AGAM</name>
<proteinExistence type="predicted"/>
<dbReference type="EMBL" id="KN822958">
    <property type="protein sequence ID" value="KIO32039.1"/>
    <property type="molecule type" value="Genomic_DNA"/>
</dbReference>
<dbReference type="AlphaFoldDB" id="A0A0C3QUC8"/>
<accession>A0A0C3QUC8</accession>
<dbReference type="Proteomes" id="UP000054248">
    <property type="component" value="Unassembled WGS sequence"/>
</dbReference>
<dbReference type="HOGENOM" id="CLU_2308145_0_0_1"/>
<evidence type="ECO:0000313" key="1">
    <source>
        <dbReference type="EMBL" id="KIO32039.1"/>
    </source>
</evidence>
<reference evidence="1 2" key="1">
    <citation type="submission" date="2014-04" db="EMBL/GenBank/DDBJ databases">
        <authorList>
            <consortium name="DOE Joint Genome Institute"/>
            <person name="Kuo A."/>
            <person name="Girlanda M."/>
            <person name="Perotto S."/>
            <person name="Kohler A."/>
            <person name="Nagy L.G."/>
            <person name="Floudas D."/>
            <person name="Copeland A."/>
            <person name="Barry K.W."/>
            <person name="Cichocki N."/>
            <person name="Veneault-Fourrey C."/>
            <person name="LaButti K."/>
            <person name="Lindquist E.A."/>
            <person name="Lipzen A."/>
            <person name="Lundell T."/>
            <person name="Morin E."/>
            <person name="Murat C."/>
            <person name="Sun H."/>
            <person name="Tunlid A."/>
            <person name="Henrissat B."/>
            <person name="Grigoriev I.V."/>
            <person name="Hibbett D.S."/>
            <person name="Martin F."/>
            <person name="Nordberg H.P."/>
            <person name="Cantor M.N."/>
            <person name="Hua S.X."/>
        </authorList>
    </citation>
    <scope>NUCLEOTIDE SEQUENCE [LARGE SCALE GENOMIC DNA]</scope>
    <source>
        <strain evidence="1 2">MUT 4182</strain>
    </source>
</reference>
<sequence>MAAVEALEVEYDPATAKPQTLQIPDNQIPNCNILAIKWLHKETTRSDNWMGLCGTNSNSGSGTPGQKYVGPLLNTWKVSSTANGQVHLVPLSHSECQSLI</sequence>
<organism evidence="1 2">
    <name type="scientific">Tulasnella calospora MUT 4182</name>
    <dbReference type="NCBI Taxonomy" id="1051891"/>
    <lineage>
        <taxon>Eukaryota</taxon>
        <taxon>Fungi</taxon>
        <taxon>Dikarya</taxon>
        <taxon>Basidiomycota</taxon>
        <taxon>Agaricomycotina</taxon>
        <taxon>Agaricomycetes</taxon>
        <taxon>Cantharellales</taxon>
        <taxon>Tulasnellaceae</taxon>
        <taxon>Tulasnella</taxon>
    </lineage>
</organism>
<evidence type="ECO:0000313" key="2">
    <source>
        <dbReference type="Proteomes" id="UP000054248"/>
    </source>
</evidence>
<reference evidence="2" key="2">
    <citation type="submission" date="2015-01" db="EMBL/GenBank/DDBJ databases">
        <title>Evolutionary Origins and Diversification of the Mycorrhizal Mutualists.</title>
        <authorList>
            <consortium name="DOE Joint Genome Institute"/>
            <consortium name="Mycorrhizal Genomics Consortium"/>
            <person name="Kohler A."/>
            <person name="Kuo A."/>
            <person name="Nagy L.G."/>
            <person name="Floudas D."/>
            <person name="Copeland A."/>
            <person name="Barry K.W."/>
            <person name="Cichocki N."/>
            <person name="Veneault-Fourrey C."/>
            <person name="LaButti K."/>
            <person name="Lindquist E.A."/>
            <person name="Lipzen A."/>
            <person name="Lundell T."/>
            <person name="Morin E."/>
            <person name="Murat C."/>
            <person name="Riley R."/>
            <person name="Ohm R."/>
            <person name="Sun H."/>
            <person name="Tunlid A."/>
            <person name="Henrissat B."/>
            <person name="Grigoriev I.V."/>
            <person name="Hibbett D.S."/>
            <person name="Martin F."/>
        </authorList>
    </citation>
    <scope>NUCLEOTIDE SEQUENCE [LARGE SCALE GENOMIC DNA]</scope>
    <source>
        <strain evidence="2">MUT 4182</strain>
    </source>
</reference>
<gene>
    <name evidence="1" type="ORF">M407DRAFT_118729</name>
</gene>